<keyword evidence="2" id="KW-0732">Signal</keyword>
<accession>A0A2S6NKS9</accession>
<evidence type="ECO:0000313" key="3">
    <source>
        <dbReference type="EMBL" id="PPQ35672.1"/>
    </source>
</evidence>
<evidence type="ECO:0000313" key="4">
    <source>
        <dbReference type="Proteomes" id="UP000239724"/>
    </source>
</evidence>
<keyword evidence="1" id="KW-0812">Transmembrane</keyword>
<dbReference type="OrthoDB" id="9808870at2"/>
<name>A0A2S6NKS9_RHOGL</name>
<dbReference type="Proteomes" id="UP000239724">
    <property type="component" value="Unassembled WGS sequence"/>
</dbReference>
<dbReference type="RefSeq" id="WP_104518088.1">
    <property type="nucleotide sequence ID" value="NZ_NHRY01000069.1"/>
</dbReference>
<proteinExistence type="predicted"/>
<keyword evidence="1" id="KW-1133">Transmembrane helix</keyword>
<comment type="caution">
    <text evidence="3">The sequence shown here is derived from an EMBL/GenBank/DDBJ whole genome shotgun (WGS) entry which is preliminary data.</text>
</comment>
<dbReference type="AlphaFoldDB" id="A0A2S6NKS9"/>
<evidence type="ECO:0000256" key="1">
    <source>
        <dbReference type="SAM" id="Phobius"/>
    </source>
</evidence>
<feature type="transmembrane region" description="Helical" evidence="1">
    <location>
        <begin position="219"/>
        <end position="242"/>
    </location>
</feature>
<feature type="transmembrane region" description="Helical" evidence="1">
    <location>
        <begin position="248"/>
        <end position="266"/>
    </location>
</feature>
<feature type="chain" id="PRO_5015739561" description="HupE/UreJ protein" evidence="2">
    <location>
        <begin position="22"/>
        <end position="375"/>
    </location>
</feature>
<keyword evidence="1" id="KW-0472">Membrane</keyword>
<dbReference type="EMBL" id="NHRY01000069">
    <property type="protein sequence ID" value="PPQ35672.1"/>
    <property type="molecule type" value="Genomic_DNA"/>
</dbReference>
<gene>
    <name evidence="3" type="ORF">CCS01_06745</name>
</gene>
<feature type="transmembrane region" description="Helical" evidence="1">
    <location>
        <begin position="187"/>
        <end position="212"/>
    </location>
</feature>
<protein>
    <recommendedName>
        <fullName evidence="5">HupE/UreJ protein</fullName>
    </recommendedName>
</protein>
<reference evidence="3 4" key="1">
    <citation type="journal article" date="2018" name="Arch. Microbiol.">
        <title>New insights into the metabolic potential of the phototrophic purple bacterium Rhodopila globiformis DSM 161(T) from its draft genome sequence and evidence for a vanadium-dependent nitrogenase.</title>
        <authorList>
            <person name="Imhoff J.F."/>
            <person name="Rahn T."/>
            <person name="Kunzel S."/>
            <person name="Neulinger S.C."/>
        </authorList>
    </citation>
    <scope>NUCLEOTIDE SEQUENCE [LARGE SCALE GENOMIC DNA]</scope>
    <source>
        <strain evidence="3 4">DSM 161</strain>
    </source>
</reference>
<evidence type="ECO:0008006" key="5">
    <source>
        <dbReference type="Google" id="ProtNLM"/>
    </source>
</evidence>
<keyword evidence="4" id="KW-1185">Reference proteome</keyword>
<evidence type="ECO:0000256" key="2">
    <source>
        <dbReference type="SAM" id="SignalP"/>
    </source>
</evidence>
<feature type="signal peptide" evidence="2">
    <location>
        <begin position="1"/>
        <end position="21"/>
    </location>
</feature>
<feature type="transmembrane region" description="Helical" evidence="1">
    <location>
        <begin position="350"/>
        <end position="368"/>
    </location>
</feature>
<organism evidence="3 4">
    <name type="scientific">Rhodopila globiformis</name>
    <name type="common">Rhodopseudomonas globiformis</name>
    <dbReference type="NCBI Taxonomy" id="1071"/>
    <lineage>
        <taxon>Bacteria</taxon>
        <taxon>Pseudomonadati</taxon>
        <taxon>Pseudomonadota</taxon>
        <taxon>Alphaproteobacteria</taxon>
        <taxon>Acetobacterales</taxon>
        <taxon>Acetobacteraceae</taxon>
        <taxon>Rhodopila</taxon>
    </lineage>
</organism>
<dbReference type="Pfam" id="PF13795">
    <property type="entry name" value="HupE_UreJ_2"/>
    <property type="match status" value="1"/>
</dbReference>
<sequence>MILRWNSAVAALALVVLAVLAAWPGGAAAHQINLSTARISINADRTVDVDVAMKGSDVDRVAGTSVYDSQTGLVRPDALAASAARVAGYIAAHSAVLAADGARCQAGDSTVAPDEDGVKVQTRWSCGPDSGALRYRSTVLFDVAPDARQVVLVKDGTRSFQDLLDASRTESVLSEAAQPTTFQVVKLYLGAGVEHILIGYDHIAFLVAIVLWARRVWPVVKLVTAFTIGHSITLSLAALDIVRIPSSIIEPAIAASIVFVAAENFFSHDIQKRWRDTLGFGLVHGFGFASALQEFGIPKTALIPALASFNVGVEIGQVAIVSVVVPLLVGFDKLSDVVVQGRGHVGRPPAAVYALSTVIVMLGSYWFLERTIFQA</sequence>
<dbReference type="InterPro" id="IPR032809">
    <property type="entry name" value="Put_HupE_UreJ"/>
</dbReference>
<feature type="transmembrane region" description="Helical" evidence="1">
    <location>
        <begin position="303"/>
        <end position="329"/>
    </location>
</feature>